<comment type="caution">
    <text evidence="8">The sequence shown here is derived from an EMBL/GenBank/DDBJ whole genome shotgun (WGS) entry which is preliminary data.</text>
</comment>
<dbReference type="SUPFAM" id="SSF51905">
    <property type="entry name" value="FAD/NAD(P)-binding domain"/>
    <property type="match status" value="1"/>
</dbReference>
<dbReference type="InterPro" id="IPR002938">
    <property type="entry name" value="FAD-bd"/>
</dbReference>
<reference evidence="8 9" key="1">
    <citation type="journal article" date="2013" name="PLoS Genet.">
        <title>Genomic mechanisms accounting for the adaptation to parasitism in nematode-trapping fungi.</title>
        <authorList>
            <person name="Meerupati T."/>
            <person name="Andersson K.M."/>
            <person name="Friman E."/>
            <person name="Kumar D."/>
            <person name="Tunlid A."/>
            <person name="Ahren D."/>
        </authorList>
    </citation>
    <scope>NUCLEOTIDE SEQUENCE [LARGE SCALE GENOMIC DNA]</scope>
    <source>
        <strain evidence="8 9">CBS 200.50</strain>
    </source>
</reference>
<organism evidence="8 9">
    <name type="scientific">Dactylellina haptotyla (strain CBS 200.50)</name>
    <name type="common">Nematode-trapping fungus</name>
    <name type="synonym">Monacrosporium haptotylum</name>
    <dbReference type="NCBI Taxonomy" id="1284197"/>
    <lineage>
        <taxon>Eukaryota</taxon>
        <taxon>Fungi</taxon>
        <taxon>Dikarya</taxon>
        <taxon>Ascomycota</taxon>
        <taxon>Pezizomycotina</taxon>
        <taxon>Orbiliomycetes</taxon>
        <taxon>Orbiliales</taxon>
        <taxon>Orbiliaceae</taxon>
        <taxon>Dactylellina</taxon>
    </lineage>
</organism>
<evidence type="ECO:0000313" key="8">
    <source>
        <dbReference type="EMBL" id="EPS39326.1"/>
    </source>
</evidence>
<keyword evidence="4" id="KW-0560">Oxidoreductase</keyword>
<accession>S8AE29</accession>
<proteinExistence type="predicted"/>
<sequence length="428" mass="46032">MTSENNRVLIIGGGLAGLALGQALKNATPPIPFQIFERDTTSAYRAQGYRIRLAEGADALDRLLSKDLFATFEATCPQFTPGGSRIAAETNQPAPWNGPRGGPGQSGRAYNADRTVLRSVLMTGLEENICFGKVFESYEADEESGGVTAHFADGTSEKGAILVGADGVRSLVRKSFLPELKPLDSEGRAVFGKTLLGTPEVLEKVSSHILAGGIVVANEGGDNSPTKLFSETMRFTRGLDAAKDFVLPPDYVYWVLSFRSDHKTQEGETQNVASELTPAESAQLSLDIAAGWHKAVRAVFEKQTVESTSVLSFFICDPANFRSSWGGIRDETSTRAKQAVTLLGDSAHPMPPIGAVGANTALQEAVDLYEALVKVYHSSEDKLEQLGNYEKQIVDRAADAIGKSAGGAMMFWGMRPLAQLQPAKVWRD</sequence>
<evidence type="ECO:0000256" key="4">
    <source>
        <dbReference type="ARBA" id="ARBA00023002"/>
    </source>
</evidence>
<dbReference type="PANTHER" id="PTHR47178:SF5">
    <property type="entry name" value="FAD-BINDING DOMAIN-CONTAINING PROTEIN"/>
    <property type="match status" value="1"/>
</dbReference>
<dbReference type="PRINTS" id="PR00420">
    <property type="entry name" value="RNGMNOXGNASE"/>
</dbReference>
<evidence type="ECO:0000313" key="9">
    <source>
        <dbReference type="Proteomes" id="UP000015100"/>
    </source>
</evidence>
<keyword evidence="3" id="KW-0274">FAD</keyword>
<dbReference type="InterPro" id="IPR036188">
    <property type="entry name" value="FAD/NAD-bd_sf"/>
</dbReference>
<dbReference type="OrthoDB" id="655030at2759"/>
<dbReference type="PANTHER" id="PTHR47178">
    <property type="entry name" value="MONOOXYGENASE, FAD-BINDING"/>
    <property type="match status" value="1"/>
</dbReference>
<feature type="region of interest" description="Disordered" evidence="6">
    <location>
        <begin position="83"/>
        <end position="108"/>
    </location>
</feature>
<dbReference type="HOGENOM" id="CLU_009665_3_0_1"/>
<dbReference type="AlphaFoldDB" id="S8AE29"/>
<dbReference type="GO" id="GO:0071949">
    <property type="term" value="F:FAD binding"/>
    <property type="evidence" value="ECO:0007669"/>
    <property type="project" value="InterPro"/>
</dbReference>
<dbReference type="Proteomes" id="UP000015100">
    <property type="component" value="Unassembled WGS sequence"/>
</dbReference>
<evidence type="ECO:0000256" key="5">
    <source>
        <dbReference type="ARBA" id="ARBA00023033"/>
    </source>
</evidence>
<dbReference type="OMA" id="TLLFEPM"/>
<gene>
    <name evidence="8" type="ORF">H072_6923</name>
</gene>
<keyword evidence="9" id="KW-1185">Reference proteome</keyword>
<name>S8AE29_DACHA</name>
<keyword evidence="5" id="KW-0503">Monooxygenase</keyword>
<evidence type="ECO:0000256" key="2">
    <source>
        <dbReference type="ARBA" id="ARBA00022630"/>
    </source>
</evidence>
<reference evidence="9" key="2">
    <citation type="submission" date="2013-04" db="EMBL/GenBank/DDBJ databases">
        <title>Genomic mechanisms accounting for the adaptation to parasitism in nematode-trapping fungi.</title>
        <authorList>
            <person name="Ahren D.G."/>
        </authorList>
    </citation>
    <scope>NUCLEOTIDE SEQUENCE [LARGE SCALE GENOMIC DNA]</scope>
    <source>
        <strain evidence="9">CBS 200.50</strain>
    </source>
</reference>
<dbReference type="EMBL" id="AQGS01000479">
    <property type="protein sequence ID" value="EPS39326.1"/>
    <property type="molecule type" value="Genomic_DNA"/>
</dbReference>
<comment type="cofactor">
    <cofactor evidence="1">
        <name>FAD</name>
        <dbReference type="ChEBI" id="CHEBI:57692"/>
    </cofactor>
</comment>
<evidence type="ECO:0000256" key="6">
    <source>
        <dbReference type="SAM" id="MobiDB-lite"/>
    </source>
</evidence>
<evidence type="ECO:0000259" key="7">
    <source>
        <dbReference type="Pfam" id="PF01494"/>
    </source>
</evidence>
<keyword evidence="2" id="KW-0285">Flavoprotein</keyword>
<evidence type="ECO:0000256" key="3">
    <source>
        <dbReference type="ARBA" id="ARBA00022827"/>
    </source>
</evidence>
<dbReference type="STRING" id="1284197.S8AE29"/>
<dbReference type="Pfam" id="PF01494">
    <property type="entry name" value="FAD_binding_3"/>
    <property type="match status" value="1"/>
</dbReference>
<evidence type="ECO:0000256" key="1">
    <source>
        <dbReference type="ARBA" id="ARBA00001974"/>
    </source>
</evidence>
<feature type="domain" description="FAD-binding" evidence="7">
    <location>
        <begin position="336"/>
        <end position="398"/>
    </location>
</feature>
<dbReference type="eggNOG" id="KOG3178">
    <property type="taxonomic scope" value="Eukaryota"/>
</dbReference>
<dbReference type="Gene3D" id="3.50.50.60">
    <property type="entry name" value="FAD/NAD(P)-binding domain"/>
    <property type="match status" value="1"/>
</dbReference>
<protein>
    <recommendedName>
        <fullName evidence="7">FAD-binding domain-containing protein</fullName>
    </recommendedName>
</protein>
<dbReference type="GO" id="GO:0004497">
    <property type="term" value="F:monooxygenase activity"/>
    <property type="evidence" value="ECO:0007669"/>
    <property type="project" value="UniProtKB-KW"/>
</dbReference>